<dbReference type="Pfam" id="PF06772">
    <property type="entry name" value="LtrA"/>
    <property type="match status" value="1"/>
</dbReference>
<feature type="transmembrane region" description="Helical" evidence="2">
    <location>
        <begin position="241"/>
        <end position="261"/>
    </location>
</feature>
<keyword evidence="2" id="KW-1133">Transmembrane helix</keyword>
<feature type="transmembrane region" description="Helical" evidence="2">
    <location>
        <begin position="180"/>
        <end position="198"/>
    </location>
</feature>
<dbReference type="PANTHER" id="PTHR36840:SF1">
    <property type="entry name" value="BLL5714 PROTEIN"/>
    <property type="match status" value="1"/>
</dbReference>
<dbReference type="InterPro" id="IPR010640">
    <property type="entry name" value="Low_temperature_requirement_A"/>
</dbReference>
<proteinExistence type="predicted"/>
<feature type="transmembrane region" description="Helical" evidence="2">
    <location>
        <begin position="352"/>
        <end position="373"/>
    </location>
</feature>
<evidence type="ECO:0000313" key="4">
    <source>
        <dbReference type="Proteomes" id="UP000248749"/>
    </source>
</evidence>
<keyword evidence="4" id="KW-1185">Reference proteome</keyword>
<sequence>MHVVSRKLSADSGQNSALRPSLGDRHDRGASSDQDGTMWQMFRTRLVVTEESHRTTMYELFFDLVFVFALIRITEYMSAEASPQTLLKGLIVLLLLWISWLIYSWLGNQARADVGLVRAGTTVAMAGVFLAALVIPEAWGSAPGPRLILVLSYVVVRVIHLTLYHRAAGEDRRLHRTIRIYSLITGLSWIPLTLGAVLGGSAQLLLWMAALAVDFSGGLVASLLSGWPLRSPGHFLERHSLVVIIALGETLISVGAGIGSGMIRGPILLAALLTLVITVCLYRLYRVNAVAAGEALMKEPGPRRDRLAADAYSGGHFPLVAGTIYLALGVHEVIATLAHDEPGNLAGSRLEWTSAVALFGGVALFLAGRAAFLSRSLRSVTPARFLAAAAALALLPAGRFLPGLVALGLLTAFLVILVGYERAVGSGAGSAAPGEIAMRPQGPP</sequence>
<feature type="transmembrane region" description="Helical" evidence="2">
    <location>
        <begin position="85"/>
        <end position="103"/>
    </location>
</feature>
<organism evidence="3 4">
    <name type="scientific">Micromonospora deserti</name>
    <dbReference type="NCBI Taxonomy" id="2070366"/>
    <lineage>
        <taxon>Bacteria</taxon>
        <taxon>Bacillati</taxon>
        <taxon>Actinomycetota</taxon>
        <taxon>Actinomycetes</taxon>
        <taxon>Micromonosporales</taxon>
        <taxon>Micromonosporaceae</taxon>
        <taxon>Micromonospora</taxon>
    </lineage>
</organism>
<keyword evidence="2" id="KW-0472">Membrane</keyword>
<feature type="transmembrane region" description="Helical" evidence="2">
    <location>
        <begin position="385"/>
        <end position="418"/>
    </location>
</feature>
<feature type="transmembrane region" description="Helical" evidence="2">
    <location>
        <begin position="60"/>
        <end position="79"/>
    </location>
</feature>
<reference evidence="3 4" key="1">
    <citation type="submission" date="2018-01" db="EMBL/GenBank/DDBJ databases">
        <title>Draft genome sequence of Salinispora sp. 13K206.</title>
        <authorList>
            <person name="Sahin N."/>
            <person name="Saygin H."/>
            <person name="Ay H."/>
        </authorList>
    </citation>
    <scope>NUCLEOTIDE SEQUENCE [LARGE SCALE GENOMIC DNA]</scope>
    <source>
        <strain evidence="3 4">13K206</strain>
    </source>
</reference>
<comment type="caution">
    <text evidence="3">The sequence shown here is derived from an EMBL/GenBank/DDBJ whole genome shotgun (WGS) entry which is preliminary data.</text>
</comment>
<dbReference type="PANTHER" id="PTHR36840">
    <property type="entry name" value="BLL5714 PROTEIN"/>
    <property type="match status" value="1"/>
</dbReference>
<gene>
    <name evidence="3" type="ORF">C1I99_23670</name>
</gene>
<dbReference type="Proteomes" id="UP000248749">
    <property type="component" value="Unassembled WGS sequence"/>
</dbReference>
<accession>A0A2W2D1V6</accession>
<feature type="transmembrane region" description="Helical" evidence="2">
    <location>
        <begin position="306"/>
        <end position="328"/>
    </location>
</feature>
<dbReference type="AlphaFoldDB" id="A0A2W2D1V6"/>
<evidence type="ECO:0000313" key="3">
    <source>
        <dbReference type="EMBL" id="PZF91256.1"/>
    </source>
</evidence>
<feature type="transmembrane region" description="Helical" evidence="2">
    <location>
        <begin position="267"/>
        <end position="285"/>
    </location>
</feature>
<evidence type="ECO:0000256" key="1">
    <source>
        <dbReference type="SAM" id="MobiDB-lite"/>
    </source>
</evidence>
<feature type="transmembrane region" description="Helical" evidence="2">
    <location>
        <begin position="147"/>
        <end position="168"/>
    </location>
</feature>
<protein>
    <submittedName>
        <fullName evidence="3">Low temperature requirement protein A</fullName>
    </submittedName>
</protein>
<name>A0A2W2D1V6_9ACTN</name>
<dbReference type="EMBL" id="POUB01000211">
    <property type="protein sequence ID" value="PZF91256.1"/>
    <property type="molecule type" value="Genomic_DNA"/>
</dbReference>
<feature type="transmembrane region" description="Helical" evidence="2">
    <location>
        <begin position="204"/>
        <end position="229"/>
    </location>
</feature>
<keyword evidence="2" id="KW-0812">Transmembrane</keyword>
<evidence type="ECO:0000256" key="2">
    <source>
        <dbReference type="SAM" id="Phobius"/>
    </source>
</evidence>
<feature type="transmembrane region" description="Helical" evidence="2">
    <location>
        <begin position="115"/>
        <end position="135"/>
    </location>
</feature>
<feature type="region of interest" description="Disordered" evidence="1">
    <location>
        <begin position="1"/>
        <end position="35"/>
    </location>
</feature>